<dbReference type="AlphaFoldDB" id="A0A432YCT7"/>
<comment type="caution">
    <text evidence="2">The sequence shown here is derived from an EMBL/GenBank/DDBJ whole genome shotgun (WGS) entry which is preliminary data.</text>
</comment>
<protein>
    <submittedName>
        <fullName evidence="2">Uncharacterized protein</fullName>
    </submittedName>
</protein>
<dbReference type="OrthoDB" id="6240183at2"/>
<sequence>MRTMALTLGLLSVVMISGCSSTQTASYEQRLVVDREYMAAVEAASKRSITPAKIYWVNPPTKYVVTKTEGEQP</sequence>
<keyword evidence="3" id="KW-1185">Reference proteome</keyword>
<evidence type="ECO:0000313" key="3">
    <source>
        <dbReference type="Proteomes" id="UP000288259"/>
    </source>
</evidence>
<dbReference type="Proteomes" id="UP000288259">
    <property type="component" value="Unassembled WGS sequence"/>
</dbReference>
<dbReference type="PROSITE" id="PS51257">
    <property type="entry name" value="PROKAR_LIPOPROTEIN"/>
    <property type="match status" value="1"/>
</dbReference>
<feature type="signal peptide" evidence="1">
    <location>
        <begin position="1"/>
        <end position="25"/>
    </location>
</feature>
<accession>A0A432YCT7</accession>
<organism evidence="2 3">
    <name type="scientific">Pseudidiomarina insulisalsae</name>
    <dbReference type="NCBI Taxonomy" id="575789"/>
    <lineage>
        <taxon>Bacteria</taxon>
        <taxon>Pseudomonadati</taxon>
        <taxon>Pseudomonadota</taxon>
        <taxon>Gammaproteobacteria</taxon>
        <taxon>Alteromonadales</taxon>
        <taxon>Idiomarinaceae</taxon>
        <taxon>Pseudidiomarina</taxon>
    </lineage>
</organism>
<keyword evidence="1" id="KW-0732">Signal</keyword>
<name>A0A432YCT7_9GAMM</name>
<dbReference type="EMBL" id="PIPY01000010">
    <property type="protein sequence ID" value="RUO58737.1"/>
    <property type="molecule type" value="Genomic_DNA"/>
</dbReference>
<proteinExistence type="predicted"/>
<feature type="chain" id="PRO_5019357230" evidence="1">
    <location>
        <begin position="26"/>
        <end position="73"/>
    </location>
</feature>
<evidence type="ECO:0000256" key="1">
    <source>
        <dbReference type="SAM" id="SignalP"/>
    </source>
</evidence>
<gene>
    <name evidence="2" type="ORF">CWI71_09965</name>
</gene>
<evidence type="ECO:0000313" key="2">
    <source>
        <dbReference type="EMBL" id="RUO58737.1"/>
    </source>
</evidence>
<reference evidence="3" key="1">
    <citation type="journal article" date="2018" name="Front. Microbiol.">
        <title>Genome-Based Analysis Reveals the Taxonomy and Diversity of the Family Idiomarinaceae.</title>
        <authorList>
            <person name="Liu Y."/>
            <person name="Lai Q."/>
            <person name="Shao Z."/>
        </authorList>
    </citation>
    <scope>NUCLEOTIDE SEQUENCE [LARGE SCALE GENOMIC DNA]</scope>
    <source>
        <strain evidence="3">CVS-6</strain>
    </source>
</reference>